<dbReference type="GO" id="GO:0006270">
    <property type="term" value="P:DNA replication initiation"/>
    <property type="evidence" value="ECO:0007669"/>
    <property type="project" value="InterPro"/>
</dbReference>
<dbReference type="Proteomes" id="UP000297890">
    <property type="component" value="Unassembled WGS sequence"/>
</dbReference>
<proteinExistence type="predicted"/>
<sequence length="182" mass="20451">MVQLTTACPAWHRSVYGDKHEWTRTYIAETIESLARHGVTKRSQVSEGIRALKKAGARWLPAPDEFAALCASQEATALPSVEFAYKMAVEWQQTPTERRHPAVLAAVRLLDWHAFVTSTRDRSRLMFQQAWAQIKERAAAEGNSWMPDPCAAQAALPAPKVDMQLNRSKIAELRSVIKGELR</sequence>
<dbReference type="AlphaFoldDB" id="A0A4Z0F651"/>
<gene>
    <name evidence="1" type="ORF">E4680_13675</name>
</gene>
<dbReference type="RefSeq" id="WP_135282980.1">
    <property type="nucleotide sequence ID" value="NZ_SRIO01000048.1"/>
</dbReference>
<evidence type="ECO:0000313" key="2">
    <source>
        <dbReference type="Proteomes" id="UP000297890"/>
    </source>
</evidence>
<dbReference type="OrthoDB" id="5725929at2"/>
<dbReference type="Pfam" id="PF06992">
    <property type="entry name" value="Phage_lambda_P"/>
    <property type="match status" value="1"/>
</dbReference>
<reference evidence="1 2" key="1">
    <citation type="journal article" date="2019" name="ISME J.">
        <title>Candidatus Macondimonas diazotrophica, a novel gammaproteobacterial genus dominating crude-oil-contaminated coastal sediments.</title>
        <authorList>
            <person name="Karthikeyan S."/>
            <person name="Konstantinidis K."/>
        </authorList>
    </citation>
    <scope>NUCLEOTIDE SEQUENCE [LARGE SCALE GENOMIC DNA]</scope>
    <source>
        <strain evidence="1 2">KTK01</strain>
    </source>
</reference>
<evidence type="ECO:0000313" key="1">
    <source>
        <dbReference type="EMBL" id="TFZ80912.1"/>
    </source>
</evidence>
<keyword evidence="2" id="KW-1185">Reference proteome</keyword>
<dbReference type="InterPro" id="IPR009731">
    <property type="entry name" value="P-like"/>
</dbReference>
<comment type="caution">
    <text evidence="1">The sequence shown here is derived from an EMBL/GenBank/DDBJ whole genome shotgun (WGS) entry which is preliminary data.</text>
</comment>
<accession>A0A4Z0F651</accession>
<name>A0A4Z0F651_9GAMM</name>
<evidence type="ECO:0008006" key="3">
    <source>
        <dbReference type="Google" id="ProtNLM"/>
    </source>
</evidence>
<protein>
    <recommendedName>
        <fullName evidence="3">Replication protein P</fullName>
    </recommendedName>
</protein>
<organism evidence="1 2">
    <name type="scientific">Candidatus Macondimonas diazotrophica</name>
    <dbReference type="NCBI Taxonomy" id="2305248"/>
    <lineage>
        <taxon>Bacteria</taxon>
        <taxon>Pseudomonadati</taxon>
        <taxon>Pseudomonadota</taxon>
        <taxon>Gammaproteobacteria</taxon>
        <taxon>Chromatiales</taxon>
        <taxon>Ectothiorhodospiraceae</taxon>
        <taxon>Candidatus Macondimonas</taxon>
    </lineage>
</organism>
<dbReference type="EMBL" id="SRIO01000048">
    <property type="protein sequence ID" value="TFZ80912.1"/>
    <property type="molecule type" value="Genomic_DNA"/>
</dbReference>